<sequence length="122" mass="13518">MKGSWRAPPAGYAREARNQQRKQNVPGGQSWPAAGSGTKYTLLARVARHGSGIFCVLNFRCRISTLGALYSRKEAENGGKSWKQEKFSTFCVWTIVVFHKKAIRVPAGAFLDTWLQAACVVE</sequence>
<reference evidence="2 3" key="1">
    <citation type="journal article" date="2011" name="Int. J. Syst. Evol. Microbiol.">
        <title>Hymenobacter yonginensis sp. nov., isolated from a mesotrophic artificial lake.</title>
        <authorList>
            <person name="Joung Y."/>
            <person name="Cho S.H."/>
            <person name="Kim H."/>
            <person name="Kim S.B."/>
            <person name="Joh K."/>
        </authorList>
    </citation>
    <scope>NUCLEOTIDE SEQUENCE [LARGE SCALE GENOMIC DNA]</scope>
    <source>
        <strain evidence="2 3">KCTC 22745</strain>
    </source>
</reference>
<evidence type="ECO:0000313" key="3">
    <source>
        <dbReference type="Proteomes" id="UP001211872"/>
    </source>
</evidence>
<protein>
    <submittedName>
        <fullName evidence="2">Uncharacterized protein</fullName>
    </submittedName>
</protein>
<evidence type="ECO:0000313" key="2">
    <source>
        <dbReference type="EMBL" id="WBO83967.1"/>
    </source>
</evidence>
<dbReference type="RefSeq" id="WP_270126441.1">
    <property type="nucleotide sequence ID" value="NZ_CP115396.1"/>
</dbReference>
<evidence type="ECO:0000256" key="1">
    <source>
        <dbReference type="SAM" id="MobiDB-lite"/>
    </source>
</evidence>
<feature type="region of interest" description="Disordered" evidence="1">
    <location>
        <begin position="1"/>
        <end position="34"/>
    </location>
</feature>
<gene>
    <name evidence="2" type="ORF">O9Z63_16505</name>
</gene>
<accession>A0ABY7PLT8</accession>
<keyword evidence="3" id="KW-1185">Reference proteome</keyword>
<organism evidence="2 3">
    <name type="scientific">Hymenobacter yonginensis</name>
    <dbReference type="NCBI Taxonomy" id="748197"/>
    <lineage>
        <taxon>Bacteria</taxon>
        <taxon>Pseudomonadati</taxon>
        <taxon>Bacteroidota</taxon>
        <taxon>Cytophagia</taxon>
        <taxon>Cytophagales</taxon>
        <taxon>Hymenobacteraceae</taxon>
        <taxon>Hymenobacter</taxon>
    </lineage>
</organism>
<dbReference type="Proteomes" id="UP001211872">
    <property type="component" value="Chromosome"/>
</dbReference>
<name>A0ABY7PLT8_9BACT</name>
<dbReference type="EMBL" id="CP115396">
    <property type="protein sequence ID" value="WBO83967.1"/>
    <property type="molecule type" value="Genomic_DNA"/>
</dbReference>
<proteinExistence type="predicted"/>